<dbReference type="KEGG" id="cyn:Cyan7425_2433"/>
<dbReference type="InterPro" id="IPR000073">
    <property type="entry name" value="AB_hydrolase_1"/>
</dbReference>
<dbReference type="Pfam" id="PF00561">
    <property type="entry name" value="Abhydrolase_1"/>
    <property type="match status" value="1"/>
</dbReference>
<dbReference type="OrthoDB" id="464067at2"/>
<sequence length="252" mass="28693">MSGQIEAVWINASPSLQGFDRPLLKKLSEQIGIVQWQYDQTPDEPTCLDTAVNLLHDYCQQQPHSLHLLGHGTGGLLGLLYARRYPQRVRSLTLLSVGVHPAIDWQAHYYLHFQLLPCNRETALRQMVYYLFGYQSQPVVQNLLRTLEADLSTSLSPQTLFSWVQVPSGQAWVPLLACSGQNDLIVDPIQLNGWESFLEPGDRLWQCPGGRYFFHYVYPQDTSQQILNFWASLTEPSPLDSTAVNPYQPLYC</sequence>
<evidence type="ECO:0000313" key="2">
    <source>
        <dbReference type="EMBL" id="ACL44791.1"/>
    </source>
</evidence>
<dbReference type="Gene3D" id="3.40.50.1820">
    <property type="entry name" value="alpha/beta hydrolase"/>
    <property type="match status" value="1"/>
</dbReference>
<accession>B8HXA0</accession>
<dbReference type="HOGENOM" id="CLU_1118260_0_0_3"/>
<dbReference type="STRING" id="395961.Cyan7425_2433"/>
<gene>
    <name evidence="2" type="ordered locus">Cyan7425_2433</name>
</gene>
<proteinExistence type="predicted"/>
<feature type="domain" description="AB hydrolase-1" evidence="1">
    <location>
        <begin position="64"/>
        <end position="107"/>
    </location>
</feature>
<dbReference type="InterPro" id="IPR029058">
    <property type="entry name" value="AB_hydrolase_fold"/>
</dbReference>
<name>B8HXA0_CYAP4</name>
<organism evidence="2">
    <name type="scientific">Cyanothece sp. (strain PCC 7425 / ATCC 29141)</name>
    <dbReference type="NCBI Taxonomy" id="395961"/>
    <lineage>
        <taxon>Bacteria</taxon>
        <taxon>Bacillati</taxon>
        <taxon>Cyanobacteriota</taxon>
        <taxon>Cyanophyceae</taxon>
        <taxon>Gomontiellales</taxon>
        <taxon>Cyanothecaceae</taxon>
        <taxon>Cyanothece</taxon>
    </lineage>
</organism>
<dbReference type="EMBL" id="CP001344">
    <property type="protein sequence ID" value="ACL44791.1"/>
    <property type="molecule type" value="Genomic_DNA"/>
</dbReference>
<dbReference type="eggNOG" id="COG3208">
    <property type="taxonomic scope" value="Bacteria"/>
</dbReference>
<dbReference type="ESTHER" id="cyap4-b8hxa0">
    <property type="family name" value="6_AlphaBeta_hydrolase"/>
</dbReference>
<evidence type="ECO:0000259" key="1">
    <source>
        <dbReference type="Pfam" id="PF00561"/>
    </source>
</evidence>
<dbReference type="AlphaFoldDB" id="B8HXA0"/>
<dbReference type="SUPFAM" id="SSF53474">
    <property type="entry name" value="alpha/beta-Hydrolases"/>
    <property type="match status" value="1"/>
</dbReference>
<protein>
    <recommendedName>
        <fullName evidence="1">AB hydrolase-1 domain-containing protein</fullName>
    </recommendedName>
</protein>
<reference evidence="2" key="1">
    <citation type="submission" date="2009-01" db="EMBL/GenBank/DDBJ databases">
        <title>Complete sequence of chromosome Cyanothece sp. PCC 7425.</title>
        <authorList>
            <consortium name="US DOE Joint Genome Institute"/>
            <person name="Lucas S."/>
            <person name="Copeland A."/>
            <person name="Lapidus A."/>
            <person name="Glavina del Rio T."/>
            <person name="Dalin E."/>
            <person name="Tice H."/>
            <person name="Bruce D."/>
            <person name="Goodwin L."/>
            <person name="Pitluck S."/>
            <person name="Sims D."/>
            <person name="Meineke L."/>
            <person name="Brettin T."/>
            <person name="Detter J.C."/>
            <person name="Han C."/>
            <person name="Larimer F."/>
            <person name="Land M."/>
            <person name="Hauser L."/>
            <person name="Kyrpides N."/>
            <person name="Ovchinnikova G."/>
            <person name="Liberton M."/>
            <person name="Stoeckel J."/>
            <person name="Banerjee A."/>
            <person name="Singh A."/>
            <person name="Page L."/>
            <person name="Sato H."/>
            <person name="Zhao L."/>
            <person name="Sherman L."/>
            <person name="Pakrasi H."/>
            <person name="Richardson P."/>
        </authorList>
    </citation>
    <scope>NUCLEOTIDE SEQUENCE</scope>
    <source>
        <strain evidence="2">PCC 7425</strain>
    </source>
</reference>